<dbReference type="AlphaFoldDB" id="A0A1I0KMP1"/>
<evidence type="ECO:0000259" key="2">
    <source>
        <dbReference type="Pfam" id="PF01266"/>
    </source>
</evidence>
<dbReference type="Proteomes" id="UP000199361">
    <property type="component" value="Unassembled WGS sequence"/>
</dbReference>
<dbReference type="SUPFAM" id="SSF51905">
    <property type="entry name" value="FAD/NAD(P)-binding domain"/>
    <property type="match status" value="1"/>
</dbReference>
<name>A0A1I0KMP1_9ACTN</name>
<evidence type="ECO:0000313" key="4">
    <source>
        <dbReference type="Proteomes" id="UP000199361"/>
    </source>
</evidence>
<reference evidence="3 4" key="1">
    <citation type="submission" date="2016-10" db="EMBL/GenBank/DDBJ databases">
        <authorList>
            <person name="de Groot N.N."/>
        </authorList>
    </citation>
    <scope>NUCLEOTIDE SEQUENCE [LARGE SCALE GENOMIC DNA]</scope>
    <source>
        <strain evidence="3 4">CGMCC 4.5598</strain>
    </source>
</reference>
<feature type="domain" description="FAD dependent oxidoreductase" evidence="2">
    <location>
        <begin position="5"/>
        <end position="342"/>
    </location>
</feature>
<dbReference type="RefSeq" id="WP_091086219.1">
    <property type="nucleotide sequence ID" value="NZ_FOHX01000008.1"/>
</dbReference>
<protein>
    <submittedName>
        <fullName evidence="3">Sarcosine oxidase subunit beta</fullName>
    </submittedName>
</protein>
<dbReference type="PANTHER" id="PTHR13847:SF287">
    <property type="entry name" value="FAD-DEPENDENT OXIDOREDUCTASE DOMAIN-CONTAINING PROTEIN 1"/>
    <property type="match status" value="1"/>
</dbReference>
<keyword evidence="4" id="KW-1185">Reference proteome</keyword>
<accession>A0A1I0KMP1</accession>
<dbReference type="STRING" id="568860.SAMN05421811_108399"/>
<dbReference type="Gene3D" id="3.50.50.60">
    <property type="entry name" value="FAD/NAD(P)-binding domain"/>
    <property type="match status" value="1"/>
</dbReference>
<organism evidence="3 4">
    <name type="scientific">Nonomuraea wenchangensis</name>
    <dbReference type="NCBI Taxonomy" id="568860"/>
    <lineage>
        <taxon>Bacteria</taxon>
        <taxon>Bacillati</taxon>
        <taxon>Actinomycetota</taxon>
        <taxon>Actinomycetes</taxon>
        <taxon>Streptosporangiales</taxon>
        <taxon>Streptosporangiaceae</taxon>
        <taxon>Nonomuraea</taxon>
    </lineage>
</organism>
<proteinExistence type="predicted"/>
<dbReference type="EMBL" id="FOHX01000008">
    <property type="protein sequence ID" value="SEU26288.1"/>
    <property type="molecule type" value="Genomic_DNA"/>
</dbReference>
<dbReference type="InterPro" id="IPR006076">
    <property type="entry name" value="FAD-dep_OxRdtase"/>
</dbReference>
<keyword evidence="1" id="KW-0560">Oxidoreductase</keyword>
<dbReference type="GO" id="GO:0005737">
    <property type="term" value="C:cytoplasm"/>
    <property type="evidence" value="ECO:0007669"/>
    <property type="project" value="TreeGrafter"/>
</dbReference>
<sequence length="363" mass="38113">MTDTRVAVIGGGVIGLSIAYHLAEAGVETTLLERGALGSGASRATADVVRSYFAGNPVSSALAVRSLDAYRAFPVRPGADLPLRQVGYLVLFSTPEQVAAFEADLPAQRRAGVDVRLIDVEEARERNPLLGDLPLVAAAWSPQAYVSDTAAIVTAYAEAARRSGATLITDRPVSRIDSSAGRVFTEDGGELTAEAVICAAGAWSPALVRGAGVDLPMTEPIEQELLVTDPLPPGTPEIPCTLHAASGLLSRTRGDRLLVGMGYPGPDREAWRREVAERFAETYPGLSEPALHPAVTGLRDASPDRRAFIGHLPGPPAFLYATGFSGHGLCNAPAAGELVRDLYLDQDPGIDVTAFAVGRQRTG</sequence>
<dbReference type="InterPro" id="IPR036188">
    <property type="entry name" value="FAD/NAD-bd_sf"/>
</dbReference>
<evidence type="ECO:0000256" key="1">
    <source>
        <dbReference type="ARBA" id="ARBA00023002"/>
    </source>
</evidence>
<gene>
    <name evidence="3" type="ORF">SAMN05421811_108399</name>
</gene>
<evidence type="ECO:0000313" key="3">
    <source>
        <dbReference type="EMBL" id="SEU26288.1"/>
    </source>
</evidence>
<dbReference type="PANTHER" id="PTHR13847">
    <property type="entry name" value="SARCOSINE DEHYDROGENASE-RELATED"/>
    <property type="match status" value="1"/>
</dbReference>
<dbReference type="Pfam" id="PF01266">
    <property type="entry name" value="DAO"/>
    <property type="match status" value="1"/>
</dbReference>
<dbReference type="GO" id="GO:0016491">
    <property type="term" value="F:oxidoreductase activity"/>
    <property type="evidence" value="ECO:0007669"/>
    <property type="project" value="UniProtKB-KW"/>
</dbReference>
<dbReference type="OrthoDB" id="9806452at2"/>
<dbReference type="Gene3D" id="3.30.9.10">
    <property type="entry name" value="D-Amino Acid Oxidase, subunit A, domain 2"/>
    <property type="match status" value="1"/>
</dbReference>